<dbReference type="EMBL" id="KI285523">
    <property type="protein sequence ID" value="ESA11883.1"/>
    <property type="molecule type" value="Genomic_DNA"/>
</dbReference>
<dbReference type="AlphaFoldDB" id="U9TZW3"/>
<accession>U9TZW3</accession>
<gene>
    <name evidence="1" type="ORF">GLOINDRAFT_27782</name>
</gene>
<sequence length="51" mass="6001">MYHQCPYYMWLFGHQCPFNYGGYLNTQCPFNYGGYLDINYGTVGTVRNFGK</sequence>
<name>U9TZW3_RHIID</name>
<protein>
    <submittedName>
        <fullName evidence="1">Uncharacterized protein</fullName>
    </submittedName>
</protein>
<dbReference type="HOGENOM" id="CLU_3107552_0_0_1"/>
<evidence type="ECO:0000313" key="1">
    <source>
        <dbReference type="EMBL" id="ESA11883.1"/>
    </source>
</evidence>
<organism evidence="1">
    <name type="scientific">Rhizophagus irregularis (strain DAOM 181602 / DAOM 197198 / MUCL 43194)</name>
    <name type="common">Arbuscular mycorrhizal fungus</name>
    <name type="synonym">Glomus intraradices</name>
    <dbReference type="NCBI Taxonomy" id="747089"/>
    <lineage>
        <taxon>Eukaryota</taxon>
        <taxon>Fungi</taxon>
        <taxon>Fungi incertae sedis</taxon>
        <taxon>Mucoromycota</taxon>
        <taxon>Glomeromycotina</taxon>
        <taxon>Glomeromycetes</taxon>
        <taxon>Glomerales</taxon>
        <taxon>Glomeraceae</taxon>
        <taxon>Rhizophagus</taxon>
    </lineage>
</organism>
<reference evidence="1" key="1">
    <citation type="submission" date="2013-07" db="EMBL/GenBank/DDBJ databases">
        <title>The genome of an arbuscular mycorrhizal fungus provides insights into the evolution of the oldest plant symbiosis.</title>
        <authorList>
            <consortium name="DOE Joint Genome Institute"/>
            <person name="Tisserant E."/>
            <person name="Malbreil M."/>
            <person name="Kuo A."/>
            <person name="Kohler A."/>
            <person name="Symeonidi A."/>
            <person name="Balestrini R."/>
            <person name="Charron P."/>
            <person name="Duensing N."/>
            <person name="Frei-dit-Frey N."/>
            <person name="Gianinazzi-Pearson V."/>
            <person name="Gilbert B."/>
            <person name="Handa Y."/>
            <person name="Hijri M."/>
            <person name="Kaul R."/>
            <person name="Kawaguchi M."/>
            <person name="Krajinski F."/>
            <person name="Lammers P."/>
            <person name="Lapierre D."/>
            <person name="Masclaux F.G."/>
            <person name="Murat C."/>
            <person name="Morin E."/>
            <person name="Ndikumana S."/>
            <person name="Pagni M."/>
            <person name="Petitpierre D."/>
            <person name="Requena N."/>
            <person name="Rosikiewicz P."/>
            <person name="Riley R."/>
            <person name="Saito K."/>
            <person name="San Clemente H."/>
            <person name="Shapiro H."/>
            <person name="van Tuinen D."/>
            <person name="Becard G."/>
            <person name="Bonfante P."/>
            <person name="Paszkowski U."/>
            <person name="Shachar-Hill Y."/>
            <person name="Young J.P."/>
            <person name="Sanders I.R."/>
            <person name="Henrissat B."/>
            <person name="Rensing S.A."/>
            <person name="Grigoriev I.V."/>
            <person name="Corradi N."/>
            <person name="Roux C."/>
            <person name="Martin F."/>
        </authorList>
    </citation>
    <scope>NUCLEOTIDE SEQUENCE</scope>
    <source>
        <strain evidence="1">DAOM 197198</strain>
    </source>
</reference>
<proteinExistence type="predicted"/>